<feature type="domain" description="CR-type" evidence="13">
    <location>
        <begin position="142"/>
        <end position="220"/>
    </location>
</feature>
<dbReference type="Gene3D" id="2.10.230.10">
    <property type="entry name" value="Heat shock protein DnaJ, cysteine-rich domain"/>
    <property type="match status" value="1"/>
</dbReference>
<comment type="cofactor">
    <cofactor evidence="1">
        <name>Zn(2+)</name>
        <dbReference type="ChEBI" id="CHEBI:29105"/>
    </cofactor>
</comment>
<evidence type="ECO:0000256" key="5">
    <source>
        <dbReference type="ARBA" id="ARBA00022705"/>
    </source>
</evidence>
<dbReference type="PROSITE" id="PS50076">
    <property type="entry name" value="DNAJ_2"/>
    <property type="match status" value="1"/>
</dbReference>
<dbReference type="AlphaFoldDB" id="A0A484H900"/>
<evidence type="ECO:0000256" key="9">
    <source>
        <dbReference type="ARBA" id="ARBA00022833"/>
    </source>
</evidence>
<dbReference type="Gene3D" id="2.60.260.20">
    <property type="entry name" value="Urease metallochaperone UreE, N-terminal domain"/>
    <property type="match status" value="2"/>
</dbReference>
<dbReference type="InterPro" id="IPR001305">
    <property type="entry name" value="HSP_DnaJ_Cys-rich_dom"/>
</dbReference>
<dbReference type="HAMAP" id="MF_01152">
    <property type="entry name" value="DnaJ"/>
    <property type="match status" value="1"/>
</dbReference>
<dbReference type="GO" id="GO:0005737">
    <property type="term" value="C:cytoplasm"/>
    <property type="evidence" value="ECO:0007669"/>
    <property type="project" value="UniProtKB-SubCell"/>
</dbReference>
<dbReference type="EMBL" id="LR026963">
    <property type="protein sequence ID" value="VBB69293.1"/>
    <property type="molecule type" value="Genomic_DNA"/>
</dbReference>
<evidence type="ECO:0000256" key="3">
    <source>
        <dbReference type="ARBA" id="ARBA00011738"/>
    </source>
</evidence>
<evidence type="ECO:0000313" key="14">
    <source>
        <dbReference type="EMBL" id="VBB69293.1"/>
    </source>
</evidence>
<dbReference type="SUPFAM" id="SSF49493">
    <property type="entry name" value="HSP40/DnaJ peptide-binding domain"/>
    <property type="match status" value="2"/>
</dbReference>
<dbReference type="InterPro" id="IPR001623">
    <property type="entry name" value="DnaJ_domain"/>
</dbReference>
<dbReference type="SMART" id="SM00271">
    <property type="entry name" value="DnaJ"/>
    <property type="match status" value="1"/>
</dbReference>
<keyword evidence="6" id="KW-0479">Metal-binding</keyword>
<dbReference type="InterPro" id="IPR008971">
    <property type="entry name" value="HSP40/DnaJ_pept-bd"/>
</dbReference>
<evidence type="ECO:0000256" key="6">
    <source>
        <dbReference type="ARBA" id="ARBA00022723"/>
    </source>
</evidence>
<feature type="domain" description="J" evidence="12">
    <location>
        <begin position="5"/>
        <end position="70"/>
    </location>
</feature>
<evidence type="ECO:0000256" key="2">
    <source>
        <dbReference type="ARBA" id="ARBA00004496"/>
    </source>
</evidence>
<keyword evidence="7" id="KW-0677">Repeat</keyword>
<keyword evidence="5" id="KW-0235">DNA replication</keyword>
<proteinExistence type="inferred from homology"/>
<evidence type="ECO:0000256" key="11">
    <source>
        <dbReference type="ARBA" id="ARBA00023186"/>
    </source>
</evidence>
<sequence length="387" mass="42087">MSKRDYYETLGVAKGASEADIKNAYRKLAMQWHPDRNPGDKSAETKFKELSEAYEVLKDEQKRAAYDRYGHAAFDPATSGGGRSGGFDFHFSGGFGFADIFDEMFGEVMGGGERRNPGGGNVRRGADLRFNLEITLEEAFSGKATEIRVPTSVVCESCKGTGTAGGTAPVSCNTCHGVGKIRAQQGFFTIERTCPTCQGQGRVVKDPCRSCGGSGRTHREKTLQVNIPAGVEDGMRIRLGGEGEAGLRGAPAGDLYIFLSVVTHRLFQRDNASIHCRVPIAMVTAALGGTVEVPAIDGTRAKLTIPPGTQTGQQFRLKSKGMSVLRSPARGDLFIQVQVETPIHLTRQQEDLLREFEKTGDTYTQSPESSSFFKKVKELWEGLKEKD</sequence>
<dbReference type="Gene3D" id="1.10.287.110">
    <property type="entry name" value="DnaJ domain"/>
    <property type="match status" value="1"/>
</dbReference>
<dbReference type="PROSITE" id="PS51188">
    <property type="entry name" value="ZF_CR"/>
    <property type="match status" value="1"/>
</dbReference>
<reference evidence="14" key="1">
    <citation type="submission" date="2018-10" db="EMBL/GenBank/DDBJ databases">
        <authorList>
            <person name="Gruber-Vodicka H."/>
            <person name="Jaeckle O."/>
        </authorList>
    </citation>
    <scope>NUCLEOTIDE SEQUENCE</scope>
</reference>
<evidence type="ECO:0000256" key="8">
    <source>
        <dbReference type="ARBA" id="ARBA00022771"/>
    </source>
</evidence>
<dbReference type="GO" id="GO:0042026">
    <property type="term" value="P:protein refolding"/>
    <property type="evidence" value="ECO:0007669"/>
    <property type="project" value="TreeGrafter"/>
</dbReference>
<dbReference type="CDD" id="cd10719">
    <property type="entry name" value="DnaJ_zf"/>
    <property type="match status" value="1"/>
</dbReference>
<dbReference type="SUPFAM" id="SSF46565">
    <property type="entry name" value="Chaperone J-domain"/>
    <property type="match status" value="1"/>
</dbReference>
<keyword evidence="4" id="KW-0963">Cytoplasm</keyword>
<organism evidence="14">
    <name type="scientific">invertebrate metagenome</name>
    <dbReference type="NCBI Taxonomy" id="1711999"/>
    <lineage>
        <taxon>unclassified sequences</taxon>
        <taxon>metagenomes</taxon>
        <taxon>organismal metagenomes</taxon>
    </lineage>
</organism>
<dbReference type="InterPro" id="IPR036869">
    <property type="entry name" value="J_dom_sf"/>
</dbReference>
<keyword evidence="8" id="KW-0863">Zinc-finger</keyword>
<dbReference type="GO" id="GO:0005524">
    <property type="term" value="F:ATP binding"/>
    <property type="evidence" value="ECO:0007669"/>
    <property type="project" value="InterPro"/>
</dbReference>
<dbReference type="FunFam" id="2.10.230.10:FF:000002">
    <property type="entry name" value="Molecular chaperone DnaJ"/>
    <property type="match status" value="1"/>
</dbReference>
<dbReference type="PANTHER" id="PTHR43096:SF48">
    <property type="entry name" value="CHAPERONE PROTEIN DNAJ"/>
    <property type="match status" value="1"/>
</dbReference>
<evidence type="ECO:0000256" key="1">
    <source>
        <dbReference type="ARBA" id="ARBA00001947"/>
    </source>
</evidence>
<evidence type="ECO:0000256" key="7">
    <source>
        <dbReference type="ARBA" id="ARBA00022737"/>
    </source>
</evidence>
<comment type="subcellular location">
    <subcellularLocation>
        <location evidence="2">Cytoplasm</location>
    </subcellularLocation>
</comment>
<comment type="subunit">
    <text evidence="3">Homodimer.</text>
</comment>
<dbReference type="PRINTS" id="PR00625">
    <property type="entry name" value="JDOMAIN"/>
</dbReference>
<gene>
    <name evidence="14" type="ORF">RIEGSTA812A_PEG_766</name>
</gene>
<dbReference type="GO" id="GO:0051082">
    <property type="term" value="F:unfolded protein binding"/>
    <property type="evidence" value="ECO:0007669"/>
    <property type="project" value="InterPro"/>
</dbReference>
<dbReference type="CDD" id="cd06257">
    <property type="entry name" value="DnaJ"/>
    <property type="match status" value="1"/>
</dbReference>
<dbReference type="GO" id="GO:0008270">
    <property type="term" value="F:zinc ion binding"/>
    <property type="evidence" value="ECO:0007669"/>
    <property type="project" value="UniProtKB-KW"/>
</dbReference>
<evidence type="ECO:0000259" key="13">
    <source>
        <dbReference type="PROSITE" id="PS51188"/>
    </source>
</evidence>
<dbReference type="PANTHER" id="PTHR43096">
    <property type="entry name" value="DNAJ HOMOLOG 1, MITOCHONDRIAL-RELATED"/>
    <property type="match status" value="1"/>
</dbReference>
<evidence type="ECO:0000256" key="4">
    <source>
        <dbReference type="ARBA" id="ARBA00022490"/>
    </source>
</evidence>
<evidence type="ECO:0000256" key="10">
    <source>
        <dbReference type="ARBA" id="ARBA00023016"/>
    </source>
</evidence>
<accession>A0A484H900</accession>
<dbReference type="PROSITE" id="PS00636">
    <property type="entry name" value="DNAJ_1"/>
    <property type="match status" value="1"/>
</dbReference>
<keyword evidence="11" id="KW-0143">Chaperone</keyword>
<dbReference type="CDD" id="cd10747">
    <property type="entry name" value="DnaJ_C"/>
    <property type="match status" value="1"/>
</dbReference>
<dbReference type="InterPro" id="IPR018253">
    <property type="entry name" value="DnaJ_domain_CS"/>
</dbReference>
<dbReference type="InterPro" id="IPR012724">
    <property type="entry name" value="DnaJ"/>
</dbReference>
<dbReference type="Pfam" id="PF00684">
    <property type="entry name" value="DnaJ_CXXCXGXG"/>
    <property type="match status" value="1"/>
</dbReference>
<protein>
    <submittedName>
        <fullName evidence="14">Chaperone protein DnaJ</fullName>
    </submittedName>
</protein>
<dbReference type="Pfam" id="PF00226">
    <property type="entry name" value="DnaJ"/>
    <property type="match status" value="1"/>
</dbReference>
<dbReference type="GO" id="GO:0006260">
    <property type="term" value="P:DNA replication"/>
    <property type="evidence" value="ECO:0007669"/>
    <property type="project" value="UniProtKB-KW"/>
</dbReference>
<keyword evidence="10" id="KW-0346">Stress response</keyword>
<evidence type="ECO:0000259" key="12">
    <source>
        <dbReference type="PROSITE" id="PS50076"/>
    </source>
</evidence>
<dbReference type="Pfam" id="PF01556">
    <property type="entry name" value="DnaJ_C"/>
    <property type="match status" value="1"/>
</dbReference>
<dbReference type="InterPro" id="IPR036410">
    <property type="entry name" value="HSP_DnaJ_Cys-rich_dom_sf"/>
</dbReference>
<dbReference type="NCBIfam" id="NF008035">
    <property type="entry name" value="PRK10767.1"/>
    <property type="match status" value="1"/>
</dbReference>
<dbReference type="GO" id="GO:0031072">
    <property type="term" value="F:heat shock protein binding"/>
    <property type="evidence" value="ECO:0007669"/>
    <property type="project" value="InterPro"/>
</dbReference>
<keyword evidence="9" id="KW-0862">Zinc</keyword>
<dbReference type="FunFam" id="1.10.287.110:FF:000034">
    <property type="entry name" value="Chaperone protein DnaJ"/>
    <property type="match status" value="1"/>
</dbReference>
<dbReference type="InterPro" id="IPR002939">
    <property type="entry name" value="DnaJ_C"/>
</dbReference>
<dbReference type="GO" id="GO:0009408">
    <property type="term" value="P:response to heat"/>
    <property type="evidence" value="ECO:0007669"/>
    <property type="project" value="InterPro"/>
</dbReference>
<dbReference type="SUPFAM" id="SSF57938">
    <property type="entry name" value="DnaJ/Hsp40 cysteine-rich domain"/>
    <property type="match status" value="1"/>
</dbReference>
<name>A0A484H900_9ZZZZ</name>
<dbReference type="FunFam" id="2.60.260.20:FF:000004">
    <property type="entry name" value="Molecular chaperone DnaJ"/>
    <property type="match status" value="1"/>
</dbReference>
<dbReference type="NCBIfam" id="TIGR02349">
    <property type="entry name" value="DnaJ_bact"/>
    <property type="match status" value="1"/>
</dbReference>